<gene>
    <name evidence="6" type="ORF">TSPGSL018_5995</name>
</gene>
<evidence type="ECO:0000256" key="4">
    <source>
        <dbReference type="ARBA" id="ARBA00022840"/>
    </source>
</evidence>
<feature type="domain" description="Helicase C-terminal" evidence="5">
    <location>
        <begin position="1"/>
        <end position="124"/>
    </location>
</feature>
<dbReference type="InterPro" id="IPR050079">
    <property type="entry name" value="DEAD_box_RNA_helicase"/>
</dbReference>
<dbReference type="InterPro" id="IPR027417">
    <property type="entry name" value="P-loop_NTPase"/>
</dbReference>
<keyword evidence="1" id="KW-0547">Nucleotide-binding</keyword>
<dbReference type="GO" id="GO:0003724">
    <property type="term" value="F:RNA helicase activity"/>
    <property type="evidence" value="ECO:0007669"/>
    <property type="project" value="TreeGrafter"/>
</dbReference>
<dbReference type="CDD" id="cd18787">
    <property type="entry name" value="SF2_C_DEAD"/>
    <property type="match status" value="1"/>
</dbReference>
<dbReference type="Pfam" id="PF00271">
    <property type="entry name" value="Helicase_C"/>
    <property type="match status" value="1"/>
</dbReference>
<reference evidence="6" key="1">
    <citation type="submission" date="2014-05" db="EMBL/GenBank/DDBJ databases">
        <title>The transcriptome of the halophilic microalga Tetraselmis sp. GSL018 isolated from the Great Salt Lake, Utah.</title>
        <authorList>
            <person name="Jinkerson R.E."/>
            <person name="D'Adamo S."/>
            <person name="Posewitz M.C."/>
        </authorList>
    </citation>
    <scope>NUCLEOTIDE SEQUENCE</scope>
    <source>
        <strain evidence="6">GSL018</strain>
    </source>
</reference>
<dbReference type="Gene3D" id="3.40.50.300">
    <property type="entry name" value="P-loop containing nucleotide triphosphate hydrolases"/>
    <property type="match status" value="1"/>
</dbReference>
<dbReference type="AlphaFoldDB" id="A0A061RGG7"/>
<keyword evidence="4" id="KW-0067">ATP-binding</keyword>
<proteinExistence type="predicted"/>
<evidence type="ECO:0000259" key="5">
    <source>
        <dbReference type="PROSITE" id="PS51194"/>
    </source>
</evidence>
<dbReference type="GO" id="GO:0005829">
    <property type="term" value="C:cytosol"/>
    <property type="evidence" value="ECO:0007669"/>
    <property type="project" value="TreeGrafter"/>
</dbReference>
<dbReference type="SMART" id="SM00490">
    <property type="entry name" value="HELICc"/>
    <property type="match status" value="1"/>
</dbReference>
<evidence type="ECO:0000256" key="3">
    <source>
        <dbReference type="ARBA" id="ARBA00022806"/>
    </source>
</evidence>
<name>A0A061RGG7_9CHLO</name>
<dbReference type="SUPFAM" id="SSF52540">
    <property type="entry name" value="P-loop containing nucleoside triphosphate hydrolases"/>
    <property type="match status" value="1"/>
</dbReference>
<protein>
    <submittedName>
        <fullName evidence="6">Dead-box atp-dependent rna helicase 1-like</fullName>
    </submittedName>
</protein>
<dbReference type="EMBL" id="GBEZ01016670">
    <property type="protein sequence ID" value="JAC69601.1"/>
    <property type="molecule type" value="Transcribed_RNA"/>
</dbReference>
<evidence type="ECO:0000313" key="6">
    <source>
        <dbReference type="EMBL" id="JAC69601.1"/>
    </source>
</evidence>
<dbReference type="PROSITE" id="PS51194">
    <property type="entry name" value="HELICASE_CTER"/>
    <property type="match status" value="1"/>
</dbReference>
<evidence type="ECO:0000256" key="1">
    <source>
        <dbReference type="ARBA" id="ARBA00022741"/>
    </source>
</evidence>
<dbReference type="GO" id="GO:0005524">
    <property type="term" value="F:ATP binding"/>
    <property type="evidence" value="ECO:0007669"/>
    <property type="project" value="UniProtKB-KW"/>
</dbReference>
<keyword evidence="3 6" id="KW-0347">Helicase</keyword>
<dbReference type="InterPro" id="IPR001650">
    <property type="entry name" value="Helicase_C-like"/>
</dbReference>
<dbReference type="PANTHER" id="PTHR47959:SF1">
    <property type="entry name" value="ATP-DEPENDENT RNA HELICASE DBPA"/>
    <property type="match status" value="1"/>
</dbReference>
<sequence length="176" mass="19405">LMLRCIRGLKQHAVECSSHVSTAHRQMALEMFRGGFAKVLVASDMLTRGMDLPDVTAIVNYDAPVHVKTYVHRAGRTARAGRVGSVYTLLRSEDMRHFREILRKAENADVARHDVGREAVEKLQPGLAGALEEVEEHLRAEAEGRPRAAPAPRDLAPMVRMQALRNLRAAGRAPAG</sequence>
<feature type="non-terminal residue" evidence="6">
    <location>
        <position position="1"/>
    </location>
</feature>
<dbReference type="GO" id="GO:0016787">
    <property type="term" value="F:hydrolase activity"/>
    <property type="evidence" value="ECO:0007669"/>
    <property type="project" value="UniProtKB-KW"/>
</dbReference>
<dbReference type="PANTHER" id="PTHR47959">
    <property type="entry name" value="ATP-DEPENDENT RNA HELICASE RHLE-RELATED"/>
    <property type="match status" value="1"/>
</dbReference>
<accession>A0A061RGG7</accession>
<keyword evidence="2" id="KW-0378">Hydrolase</keyword>
<organism evidence="6">
    <name type="scientific">Tetraselmis sp. GSL018</name>
    <dbReference type="NCBI Taxonomy" id="582737"/>
    <lineage>
        <taxon>Eukaryota</taxon>
        <taxon>Viridiplantae</taxon>
        <taxon>Chlorophyta</taxon>
        <taxon>core chlorophytes</taxon>
        <taxon>Chlorodendrophyceae</taxon>
        <taxon>Chlorodendrales</taxon>
        <taxon>Chlorodendraceae</taxon>
        <taxon>Tetraselmis</taxon>
    </lineage>
</organism>
<evidence type="ECO:0000256" key="2">
    <source>
        <dbReference type="ARBA" id="ARBA00022801"/>
    </source>
</evidence>